<sequence length="290" mass="32515">MEFRQPFTAAMMVQVWGQPFDLINEDIGKDIGGSIGRVLDTRVELPLNKQIRRGTPVFNSEGDKAKVGERPYGDWLRAGFRRIEKPKGKKHGSQIGDWEETSDQTREPPQTPRNHGEGSSNDTFANMVTITERDKSLALFTGVEVVDIFVSMENALEDYVMQTDIPKKRQQLDILGENLISMPNMFMEKDGRENIGVSSDETLAAKTNVLSCGSSRDNKNNSSTRTRKWKKKEKHEKTKSAPIHDNKGLLRQILQTAEEMPKVNLLVATLFAIVTFAAAFQLPGGYNDNG</sequence>
<feature type="domain" description="PGG" evidence="3">
    <location>
        <begin position="258"/>
        <end position="289"/>
    </location>
</feature>
<organism evidence="4 5">
    <name type="scientific">Quercus suber</name>
    <name type="common">Cork oak</name>
    <dbReference type="NCBI Taxonomy" id="58331"/>
    <lineage>
        <taxon>Eukaryota</taxon>
        <taxon>Viridiplantae</taxon>
        <taxon>Streptophyta</taxon>
        <taxon>Embryophyta</taxon>
        <taxon>Tracheophyta</taxon>
        <taxon>Spermatophyta</taxon>
        <taxon>Magnoliopsida</taxon>
        <taxon>eudicotyledons</taxon>
        <taxon>Gunneridae</taxon>
        <taxon>Pentapetalae</taxon>
        <taxon>rosids</taxon>
        <taxon>fabids</taxon>
        <taxon>Fagales</taxon>
        <taxon>Fagaceae</taxon>
        <taxon>Quercus</taxon>
    </lineage>
</organism>
<evidence type="ECO:0000256" key="1">
    <source>
        <dbReference type="SAM" id="MobiDB-lite"/>
    </source>
</evidence>
<evidence type="ECO:0000256" key="2">
    <source>
        <dbReference type="SAM" id="Phobius"/>
    </source>
</evidence>
<keyword evidence="5" id="KW-1185">Reference proteome</keyword>
<dbReference type="EMBL" id="PKMF04000831">
    <property type="protein sequence ID" value="KAK7818410.1"/>
    <property type="molecule type" value="Genomic_DNA"/>
</dbReference>
<feature type="region of interest" description="Disordered" evidence="1">
    <location>
        <begin position="211"/>
        <end position="244"/>
    </location>
</feature>
<protein>
    <recommendedName>
        <fullName evidence="3">PGG domain-containing protein</fullName>
    </recommendedName>
</protein>
<feature type="region of interest" description="Disordered" evidence="1">
    <location>
        <begin position="86"/>
        <end position="123"/>
    </location>
</feature>
<keyword evidence="2" id="KW-0472">Membrane</keyword>
<comment type="caution">
    <text evidence="4">The sequence shown here is derived from an EMBL/GenBank/DDBJ whole genome shotgun (WGS) entry which is preliminary data.</text>
</comment>
<dbReference type="Pfam" id="PF13962">
    <property type="entry name" value="PGG"/>
    <property type="match status" value="1"/>
</dbReference>
<accession>A0AAW0IV55</accession>
<keyword evidence="2" id="KW-0812">Transmembrane</keyword>
<feature type="compositionally biased region" description="Basic and acidic residues" evidence="1">
    <location>
        <begin position="235"/>
        <end position="244"/>
    </location>
</feature>
<reference evidence="4 5" key="1">
    <citation type="journal article" date="2018" name="Sci. Data">
        <title>The draft genome sequence of cork oak.</title>
        <authorList>
            <person name="Ramos A.M."/>
            <person name="Usie A."/>
            <person name="Barbosa P."/>
            <person name="Barros P.M."/>
            <person name="Capote T."/>
            <person name="Chaves I."/>
            <person name="Simoes F."/>
            <person name="Abreu I."/>
            <person name="Carrasquinho I."/>
            <person name="Faro C."/>
            <person name="Guimaraes J.B."/>
            <person name="Mendonca D."/>
            <person name="Nobrega F."/>
            <person name="Rodrigues L."/>
            <person name="Saibo N.J.M."/>
            <person name="Varela M.C."/>
            <person name="Egas C."/>
            <person name="Matos J."/>
            <person name="Miguel C.M."/>
            <person name="Oliveira M.M."/>
            <person name="Ricardo C.P."/>
            <person name="Goncalves S."/>
        </authorList>
    </citation>
    <scope>NUCLEOTIDE SEQUENCE [LARGE SCALE GENOMIC DNA]</scope>
    <source>
        <strain evidence="5">cv. HL8</strain>
    </source>
</reference>
<keyword evidence="2" id="KW-1133">Transmembrane helix</keyword>
<evidence type="ECO:0000313" key="4">
    <source>
        <dbReference type="EMBL" id="KAK7818410.1"/>
    </source>
</evidence>
<evidence type="ECO:0000313" key="5">
    <source>
        <dbReference type="Proteomes" id="UP000237347"/>
    </source>
</evidence>
<feature type="compositionally biased region" description="Basic residues" evidence="1">
    <location>
        <begin position="225"/>
        <end position="234"/>
    </location>
</feature>
<proteinExistence type="predicted"/>
<dbReference type="AlphaFoldDB" id="A0AAW0IV55"/>
<name>A0AAW0IV55_QUESU</name>
<gene>
    <name evidence="4" type="ORF">CFP56_041405</name>
</gene>
<evidence type="ECO:0000259" key="3">
    <source>
        <dbReference type="Pfam" id="PF13962"/>
    </source>
</evidence>
<feature type="transmembrane region" description="Helical" evidence="2">
    <location>
        <begin position="263"/>
        <end position="282"/>
    </location>
</feature>
<dbReference type="InterPro" id="IPR026961">
    <property type="entry name" value="PGG_dom"/>
</dbReference>
<dbReference type="Proteomes" id="UP000237347">
    <property type="component" value="Unassembled WGS sequence"/>
</dbReference>